<evidence type="ECO:0000256" key="2">
    <source>
        <dbReference type="SAM" id="MobiDB-lite"/>
    </source>
</evidence>
<name>A0A7S1X559_9CHLO</name>
<dbReference type="AlphaFoldDB" id="A0A7S1X559"/>
<keyword evidence="3" id="KW-0812">Transmembrane</keyword>
<dbReference type="Pfam" id="PF03109">
    <property type="entry name" value="ABC1"/>
    <property type="match status" value="1"/>
</dbReference>
<dbReference type="InterPro" id="IPR004147">
    <property type="entry name" value="ABC1_dom"/>
</dbReference>
<feature type="region of interest" description="Disordered" evidence="2">
    <location>
        <begin position="458"/>
        <end position="501"/>
    </location>
</feature>
<comment type="similarity">
    <text evidence="1">Belongs to the protein kinase superfamily. ADCK protein kinase family.</text>
</comment>
<reference evidence="5" key="1">
    <citation type="submission" date="2021-01" db="EMBL/GenBank/DDBJ databases">
        <authorList>
            <person name="Corre E."/>
            <person name="Pelletier E."/>
            <person name="Niang G."/>
            <person name="Scheremetjew M."/>
            <person name="Finn R."/>
            <person name="Kale V."/>
            <person name="Holt S."/>
            <person name="Cochrane G."/>
            <person name="Meng A."/>
            <person name="Brown T."/>
            <person name="Cohen L."/>
        </authorList>
    </citation>
    <scope>NUCLEOTIDE SEQUENCE</scope>
    <source>
        <strain evidence="5">PLY429</strain>
    </source>
</reference>
<sequence length="661" mass="72111">MALNVRNVWLSEEELPQEQRTRGAVLRAAVSQLGPVFVKCGQTMAQRADLIGKEAARSLKALQSSNQPFPDELAWQIILNDLGHDGPLSPDCPVHGREAGGRPLFAKFQARHIASASLGQVYRATTWEGEEVALKVQRPAVLRQGALDMYVLRLGLIVLKRVWNMTNDLLPIADEVGTGIFKELDYHLEAKNALDFNRAHQFLGYVRAPRFVPEYTGPVGTARVLALEWINGKHIGDLDQDRAKLMVAMAVEASVAQLLRTGFVHVDPHEGNMMFTDDDELCYIDFGLMARVAPQNMEAFASGVCHMLARKYDNLSDDFVQCGIVPEEDYLGIRANGETFPVPKAEFAGALKFYMEGEADGNTRFGALATGLAQMSSKYKLKTPPYIILLCRTFLTLEGIASKVEPNFSIYTAALPFAVRRALSPETPRGVDALRAALLDEEGNFRFDYITQVLEQQETLSDPNGTGKAPKMSPSSDSGRSSKKKAPAGAQPSSSAETLTGLLGSTAGEPLRRVARDANTIAIARTLAAPGGKGSLIRREGARALAVAFRSRDESMDEEIDIAVMPPAARIKLSLRAKEQIRMKRAMRHLARSHLANLLRSGPRGWLAMVGLVLVFLRVVAGAALHIVQDEVAQRWRALFGGKDAKKEEGSTATATSASAP</sequence>
<evidence type="ECO:0000313" key="5">
    <source>
        <dbReference type="EMBL" id="CAD9208970.1"/>
    </source>
</evidence>
<dbReference type="PANTHER" id="PTHR10566:SF123">
    <property type="entry name" value="PROTEIN KINASE SUPERFAMILY PROTEIN"/>
    <property type="match status" value="1"/>
</dbReference>
<dbReference type="InterPro" id="IPR011009">
    <property type="entry name" value="Kinase-like_dom_sf"/>
</dbReference>
<proteinExistence type="inferred from homology"/>
<gene>
    <name evidence="5" type="ORF">TCHU04912_LOCUS11208</name>
</gene>
<evidence type="ECO:0000256" key="1">
    <source>
        <dbReference type="ARBA" id="ARBA00009670"/>
    </source>
</evidence>
<organism evidence="5">
    <name type="scientific">Tetraselmis chuii</name>
    <dbReference type="NCBI Taxonomy" id="63592"/>
    <lineage>
        <taxon>Eukaryota</taxon>
        <taxon>Viridiplantae</taxon>
        <taxon>Chlorophyta</taxon>
        <taxon>core chlorophytes</taxon>
        <taxon>Chlorodendrophyceae</taxon>
        <taxon>Chlorodendrales</taxon>
        <taxon>Chlorodendraceae</taxon>
        <taxon>Tetraselmis</taxon>
    </lineage>
</organism>
<protein>
    <recommendedName>
        <fullName evidence="4">ABC1 atypical kinase-like domain-containing protein</fullName>
    </recommendedName>
</protein>
<dbReference type="PANTHER" id="PTHR10566">
    <property type="entry name" value="CHAPERONE-ACTIVITY OF BC1 COMPLEX CABC1 -RELATED"/>
    <property type="match status" value="1"/>
</dbReference>
<evidence type="ECO:0000256" key="3">
    <source>
        <dbReference type="SAM" id="Phobius"/>
    </source>
</evidence>
<keyword evidence="3" id="KW-0472">Membrane</keyword>
<dbReference type="SUPFAM" id="SSF56112">
    <property type="entry name" value="Protein kinase-like (PK-like)"/>
    <property type="match status" value="1"/>
</dbReference>
<dbReference type="EMBL" id="HBGG01021551">
    <property type="protein sequence ID" value="CAD9208970.1"/>
    <property type="molecule type" value="Transcribed_RNA"/>
</dbReference>
<feature type="transmembrane region" description="Helical" evidence="3">
    <location>
        <begin position="606"/>
        <end position="628"/>
    </location>
</feature>
<dbReference type="CDD" id="cd05121">
    <property type="entry name" value="ABC1_ADCK3-like"/>
    <property type="match status" value="1"/>
</dbReference>
<dbReference type="InterPro" id="IPR050154">
    <property type="entry name" value="UbiB_kinase"/>
</dbReference>
<feature type="domain" description="ABC1 atypical kinase-like" evidence="4">
    <location>
        <begin position="104"/>
        <end position="314"/>
    </location>
</feature>
<evidence type="ECO:0000259" key="4">
    <source>
        <dbReference type="Pfam" id="PF03109"/>
    </source>
</evidence>
<accession>A0A7S1X559</accession>
<keyword evidence="3" id="KW-1133">Transmembrane helix</keyword>